<dbReference type="SUPFAM" id="SSF51445">
    <property type="entry name" value="(Trans)glycosidases"/>
    <property type="match status" value="1"/>
</dbReference>
<reference evidence="1" key="2">
    <citation type="journal article" date="2021" name="PeerJ">
        <title>Extensive microbial diversity within the chicken gut microbiome revealed by metagenomics and culture.</title>
        <authorList>
            <person name="Gilroy R."/>
            <person name="Ravi A."/>
            <person name="Getino M."/>
            <person name="Pursley I."/>
            <person name="Horton D.L."/>
            <person name="Alikhan N.F."/>
            <person name="Baker D."/>
            <person name="Gharbi K."/>
            <person name="Hall N."/>
            <person name="Watson M."/>
            <person name="Adriaenssens E.M."/>
            <person name="Foster-Nyarko E."/>
            <person name="Jarju S."/>
            <person name="Secka A."/>
            <person name="Antonio M."/>
            <person name="Oren A."/>
            <person name="Chaudhuri R.R."/>
            <person name="La Ragione R."/>
            <person name="Hildebrand F."/>
            <person name="Pallen M.J."/>
        </authorList>
    </citation>
    <scope>NUCLEOTIDE SEQUENCE</scope>
    <source>
        <strain evidence="1">CHK189-12415</strain>
    </source>
</reference>
<evidence type="ECO:0000313" key="1">
    <source>
        <dbReference type="EMBL" id="HIR60397.1"/>
    </source>
</evidence>
<dbReference type="InterPro" id="IPR017853">
    <property type="entry name" value="GH"/>
</dbReference>
<sequence length="284" mass="32634">MSHTFHGPLRRCPANPRYFTDDTGRAIYLSGSHTWAVFQDLVPLDGEPSPGQLFDFEDWLAFSKRYGFNFLRLWSREAAYQRGRRGVELGQYLPSRYLEANPGRAPGELPKYDLDRLNPAYFERLRDRVIRAGEQGIYVSVMLFEAWTANPYMGAPFDGHPFNRLNNVNGVDGDPETPPIPAELNPDGDRTTFPGCETLTIHTLADPKILAYEKAYVKKVVETLNDLDNVLYEICNEALRRSKYWQYEMIRYIHELESGMPKQHPVWMTHLVQAQNEALFASPA</sequence>
<proteinExistence type="predicted"/>
<reference evidence="1" key="1">
    <citation type="submission" date="2020-10" db="EMBL/GenBank/DDBJ databases">
        <authorList>
            <person name="Gilroy R."/>
        </authorList>
    </citation>
    <scope>NUCLEOTIDE SEQUENCE</scope>
    <source>
        <strain evidence="1">CHK189-12415</strain>
    </source>
</reference>
<gene>
    <name evidence="1" type="ORF">IAB37_02320</name>
</gene>
<dbReference type="AlphaFoldDB" id="A0A9D1J493"/>
<dbReference type="EMBL" id="DVHA01000079">
    <property type="protein sequence ID" value="HIR60397.1"/>
    <property type="molecule type" value="Genomic_DNA"/>
</dbReference>
<dbReference type="Gene3D" id="3.20.20.80">
    <property type="entry name" value="Glycosidases"/>
    <property type="match status" value="1"/>
</dbReference>
<name>A0A9D1J493_9FIRM</name>
<dbReference type="Proteomes" id="UP000824241">
    <property type="component" value="Unassembled WGS sequence"/>
</dbReference>
<accession>A0A9D1J493</accession>
<organism evidence="1 2">
    <name type="scientific">Candidatus Faecivivens stercoravium</name>
    <dbReference type="NCBI Taxonomy" id="2840803"/>
    <lineage>
        <taxon>Bacteria</taxon>
        <taxon>Bacillati</taxon>
        <taxon>Bacillota</taxon>
        <taxon>Clostridia</taxon>
        <taxon>Eubacteriales</taxon>
        <taxon>Oscillospiraceae</taxon>
        <taxon>Oscillospiraceae incertae sedis</taxon>
        <taxon>Candidatus Faecivivens</taxon>
    </lineage>
</organism>
<evidence type="ECO:0000313" key="2">
    <source>
        <dbReference type="Proteomes" id="UP000824241"/>
    </source>
</evidence>
<evidence type="ECO:0008006" key="3">
    <source>
        <dbReference type="Google" id="ProtNLM"/>
    </source>
</evidence>
<protein>
    <recommendedName>
        <fullName evidence="3">DUF4038 domain-containing protein</fullName>
    </recommendedName>
</protein>
<feature type="non-terminal residue" evidence="1">
    <location>
        <position position="284"/>
    </location>
</feature>
<comment type="caution">
    <text evidence="1">The sequence shown here is derived from an EMBL/GenBank/DDBJ whole genome shotgun (WGS) entry which is preliminary data.</text>
</comment>